<evidence type="ECO:0000313" key="5">
    <source>
        <dbReference type="Proteomes" id="UP000435802"/>
    </source>
</evidence>
<accession>A0A6N8SKU0</accession>
<keyword evidence="1" id="KW-0812">Transmembrane</keyword>
<dbReference type="GO" id="GO:0016020">
    <property type="term" value="C:membrane"/>
    <property type="evidence" value="ECO:0007669"/>
    <property type="project" value="InterPro"/>
</dbReference>
<dbReference type="SUPFAM" id="SSF55874">
    <property type="entry name" value="ATPase domain of HSP90 chaperone/DNA topoisomerase II/histidine kinase"/>
    <property type="match status" value="1"/>
</dbReference>
<organism evidence="4 5">
    <name type="scientific">Shinella kummerowiae</name>
    <dbReference type="NCBI Taxonomy" id="417745"/>
    <lineage>
        <taxon>Bacteria</taxon>
        <taxon>Pseudomonadati</taxon>
        <taxon>Pseudomonadota</taxon>
        <taxon>Alphaproteobacteria</taxon>
        <taxon>Hyphomicrobiales</taxon>
        <taxon>Rhizobiaceae</taxon>
        <taxon>Shinella</taxon>
    </lineage>
</organism>
<evidence type="ECO:0000313" key="4">
    <source>
        <dbReference type="EMBL" id="MXN47460.1"/>
    </source>
</evidence>
<gene>
    <name evidence="4" type="ORF">GR138_19855</name>
</gene>
<protein>
    <submittedName>
        <fullName evidence="4">Sensor histidine kinase</fullName>
    </submittedName>
</protein>
<feature type="transmembrane region" description="Helical" evidence="1">
    <location>
        <begin position="137"/>
        <end position="156"/>
    </location>
</feature>
<reference evidence="4 5" key="1">
    <citation type="submission" date="2019-12" db="EMBL/GenBank/DDBJ databases">
        <title>Shinella kummerowiae sp. nov., a symbiotic bacterium isolated from root nodules of the herbal legume Kummerowia stipulacea.</title>
        <authorList>
            <person name="Gao J."/>
        </authorList>
    </citation>
    <scope>NUCLEOTIDE SEQUENCE [LARGE SCALE GENOMIC DNA]</scope>
    <source>
        <strain evidence="4 5">CCBAU 25048</strain>
    </source>
</reference>
<keyword evidence="4" id="KW-0418">Kinase</keyword>
<dbReference type="EMBL" id="WUMK01000007">
    <property type="protein sequence ID" value="MXN47460.1"/>
    <property type="molecule type" value="Genomic_DNA"/>
</dbReference>
<dbReference type="GO" id="GO:0000155">
    <property type="term" value="F:phosphorelay sensor kinase activity"/>
    <property type="evidence" value="ECO:0007669"/>
    <property type="project" value="InterPro"/>
</dbReference>
<keyword evidence="1" id="KW-1133">Transmembrane helix</keyword>
<feature type="transmembrane region" description="Helical" evidence="1">
    <location>
        <begin position="50"/>
        <end position="69"/>
    </location>
</feature>
<dbReference type="PANTHER" id="PTHR34220">
    <property type="entry name" value="SENSOR HISTIDINE KINASE YPDA"/>
    <property type="match status" value="1"/>
</dbReference>
<feature type="transmembrane region" description="Helical" evidence="1">
    <location>
        <begin position="81"/>
        <end position="106"/>
    </location>
</feature>
<feature type="domain" description="Histidine kinase/HSP90-like ATPase" evidence="2">
    <location>
        <begin position="261"/>
        <end position="354"/>
    </location>
</feature>
<dbReference type="Pfam" id="PF02518">
    <property type="entry name" value="HATPase_c"/>
    <property type="match status" value="1"/>
</dbReference>
<keyword evidence="4" id="KW-0808">Transferase</keyword>
<dbReference type="PANTHER" id="PTHR34220:SF7">
    <property type="entry name" value="SENSOR HISTIDINE KINASE YPDA"/>
    <property type="match status" value="1"/>
</dbReference>
<evidence type="ECO:0000259" key="2">
    <source>
        <dbReference type="Pfam" id="PF02518"/>
    </source>
</evidence>
<keyword evidence="5" id="KW-1185">Reference proteome</keyword>
<sequence length="357" mass="39116">MASDGPQEMVASGAFMVGIWNWREALVLAVTLWTALSINDILMLPGGLPIIAPGWLSCILLALVLSRLLHNLQTVPKRLAIGVGVLAVFAAAVSQAVFDITVIMMVGPHALPGGQSVPGFALADTWGKAILQFRFSFIWNAIVFGFYVAALSLLNAQRRKLDAEMRALRYELNPHFLFNTLNSIAGLIEEGSGGRADRMVLSLSRFLQTTLSLDPLHDVPLSKEIALQRDYLEIEHERFADRMAFDIRLPADLETALVPNLILQPLIENAVKHGVAPARKRVTIVLEARREGDRLVLSVENDLPDAPAGRKPAGMGVGLRNISDRLQARFGSRWRFSSGPVDGARYQAVITLPFRTA</sequence>
<dbReference type="Gene3D" id="3.30.565.10">
    <property type="entry name" value="Histidine kinase-like ATPase, C-terminal domain"/>
    <property type="match status" value="1"/>
</dbReference>
<dbReference type="Pfam" id="PF06580">
    <property type="entry name" value="His_kinase"/>
    <property type="match status" value="1"/>
</dbReference>
<dbReference type="InterPro" id="IPR036890">
    <property type="entry name" value="HATPase_C_sf"/>
</dbReference>
<proteinExistence type="predicted"/>
<dbReference type="Proteomes" id="UP000435802">
    <property type="component" value="Unassembled WGS sequence"/>
</dbReference>
<dbReference type="InterPro" id="IPR010559">
    <property type="entry name" value="Sig_transdc_His_kin_internal"/>
</dbReference>
<comment type="caution">
    <text evidence="4">The sequence shown here is derived from an EMBL/GenBank/DDBJ whole genome shotgun (WGS) entry which is preliminary data.</text>
</comment>
<dbReference type="InterPro" id="IPR050640">
    <property type="entry name" value="Bact_2-comp_sensor_kinase"/>
</dbReference>
<feature type="domain" description="Signal transduction histidine kinase internal region" evidence="3">
    <location>
        <begin position="163"/>
        <end position="242"/>
    </location>
</feature>
<name>A0A6N8SKU0_9HYPH</name>
<keyword evidence="1" id="KW-0472">Membrane</keyword>
<evidence type="ECO:0000259" key="3">
    <source>
        <dbReference type="Pfam" id="PF06580"/>
    </source>
</evidence>
<evidence type="ECO:0000256" key="1">
    <source>
        <dbReference type="SAM" id="Phobius"/>
    </source>
</evidence>
<dbReference type="OrthoDB" id="2514702at2"/>
<dbReference type="AlphaFoldDB" id="A0A6N8SKU0"/>
<dbReference type="InterPro" id="IPR003594">
    <property type="entry name" value="HATPase_dom"/>
</dbReference>